<feature type="domain" description="T-SNARE coiled-coil homology" evidence="5">
    <location>
        <begin position="211"/>
        <end position="273"/>
    </location>
</feature>
<feature type="region of interest" description="Disordered" evidence="3">
    <location>
        <begin position="105"/>
        <end position="149"/>
    </location>
</feature>
<dbReference type="GO" id="GO:0005484">
    <property type="term" value="F:SNAP receptor activity"/>
    <property type="evidence" value="ECO:0007669"/>
    <property type="project" value="TreeGrafter"/>
</dbReference>
<organism evidence="6 7">
    <name type="scientific">Cyanidium caldarium</name>
    <name type="common">Red alga</name>
    <dbReference type="NCBI Taxonomy" id="2771"/>
    <lineage>
        <taxon>Eukaryota</taxon>
        <taxon>Rhodophyta</taxon>
        <taxon>Bangiophyceae</taxon>
        <taxon>Cyanidiales</taxon>
        <taxon>Cyanidiaceae</taxon>
        <taxon>Cyanidium</taxon>
    </lineage>
</organism>
<dbReference type="GO" id="GO:0000149">
    <property type="term" value="F:SNARE binding"/>
    <property type="evidence" value="ECO:0007669"/>
    <property type="project" value="TreeGrafter"/>
</dbReference>
<evidence type="ECO:0000313" key="6">
    <source>
        <dbReference type="EMBL" id="KAK4535509.1"/>
    </source>
</evidence>
<dbReference type="GO" id="GO:0006906">
    <property type="term" value="P:vesicle fusion"/>
    <property type="evidence" value="ECO:0007669"/>
    <property type="project" value="TreeGrafter"/>
</dbReference>
<keyword evidence="2" id="KW-0175">Coiled coil</keyword>
<comment type="caution">
    <text evidence="6">The sequence shown here is derived from an EMBL/GenBank/DDBJ whole genome shotgun (WGS) entry which is preliminary data.</text>
</comment>
<dbReference type="EMBL" id="JANCYW010000005">
    <property type="protein sequence ID" value="KAK4535509.1"/>
    <property type="molecule type" value="Genomic_DNA"/>
</dbReference>
<dbReference type="GO" id="GO:0048278">
    <property type="term" value="P:vesicle docking"/>
    <property type="evidence" value="ECO:0007669"/>
    <property type="project" value="TreeGrafter"/>
</dbReference>
<evidence type="ECO:0000256" key="1">
    <source>
        <dbReference type="ARBA" id="ARBA00009063"/>
    </source>
</evidence>
<proteinExistence type="inferred from homology"/>
<sequence length="304" mass="33641">MRELAQNIEQVSRENNHVRRLCARLEADFDALHPQVVAAQESCAARLHTAEGQLRELTTRWGQHAEHSDKLGDTLRLRKLRRDLEQVAREHRNVRELVAEVESEAAECRGQQHPQPQQPASAESTWTPAAEASRSPLPPGAPSSAPLPAMAALRGNGTATDVPRPLHAYGTFGADVSGKQMMAVAGDTTTAAAAEQSLQHRQALLDAVYAEEDQRERHTILQRLQTGMHEVQSIFKSLSLMVSDQQASLEEVEAGTAGTASEQQRAADELEVAARRRRRRRRCCTWLAVWVTLIALVGLYILLH</sequence>
<feature type="coiled-coil region" evidence="2">
    <location>
        <begin position="1"/>
        <end position="28"/>
    </location>
</feature>
<dbReference type="InterPro" id="IPR010989">
    <property type="entry name" value="SNARE"/>
</dbReference>
<evidence type="ECO:0000256" key="4">
    <source>
        <dbReference type="SAM" id="Phobius"/>
    </source>
</evidence>
<dbReference type="Gene3D" id="1.20.5.110">
    <property type="match status" value="1"/>
</dbReference>
<dbReference type="SUPFAM" id="SSF47661">
    <property type="entry name" value="t-snare proteins"/>
    <property type="match status" value="1"/>
</dbReference>
<dbReference type="PANTHER" id="PTHR19957:SF38">
    <property type="entry name" value="LD27581P"/>
    <property type="match status" value="1"/>
</dbReference>
<dbReference type="InterPro" id="IPR045242">
    <property type="entry name" value="Syntaxin"/>
</dbReference>
<dbReference type="GO" id="GO:0031201">
    <property type="term" value="C:SNARE complex"/>
    <property type="evidence" value="ECO:0007669"/>
    <property type="project" value="TreeGrafter"/>
</dbReference>
<feature type="transmembrane region" description="Helical" evidence="4">
    <location>
        <begin position="283"/>
        <end position="303"/>
    </location>
</feature>
<dbReference type="GO" id="GO:0006886">
    <property type="term" value="P:intracellular protein transport"/>
    <property type="evidence" value="ECO:0007669"/>
    <property type="project" value="TreeGrafter"/>
</dbReference>
<keyword evidence="4" id="KW-0812">Transmembrane</keyword>
<protein>
    <recommendedName>
        <fullName evidence="5">t-SNARE coiled-coil homology domain-containing protein</fullName>
    </recommendedName>
</protein>
<keyword evidence="4" id="KW-0472">Membrane</keyword>
<dbReference type="AlphaFoldDB" id="A0AAV9ITE0"/>
<evidence type="ECO:0000259" key="5">
    <source>
        <dbReference type="PROSITE" id="PS50192"/>
    </source>
</evidence>
<feature type="coiled-coil region" evidence="2">
    <location>
        <begin position="77"/>
        <end position="104"/>
    </location>
</feature>
<dbReference type="PANTHER" id="PTHR19957">
    <property type="entry name" value="SYNTAXIN"/>
    <property type="match status" value="1"/>
</dbReference>
<keyword evidence="7" id="KW-1185">Reference proteome</keyword>
<dbReference type="InterPro" id="IPR000727">
    <property type="entry name" value="T_SNARE_dom"/>
</dbReference>
<dbReference type="PROSITE" id="PS50192">
    <property type="entry name" value="T_SNARE"/>
    <property type="match status" value="1"/>
</dbReference>
<dbReference type="GO" id="GO:0012505">
    <property type="term" value="C:endomembrane system"/>
    <property type="evidence" value="ECO:0007669"/>
    <property type="project" value="TreeGrafter"/>
</dbReference>
<gene>
    <name evidence="6" type="ORF">CDCA_CDCA05G1534</name>
</gene>
<reference evidence="6 7" key="1">
    <citation type="submission" date="2022-07" db="EMBL/GenBank/DDBJ databases">
        <title>Genome-wide signatures of adaptation to extreme environments.</title>
        <authorList>
            <person name="Cho C.H."/>
            <person name="Yoon H.S."/>
        </authorList>
    </citation>
    <scope>NUCLEOTIDE SEQUENCE [LARGE SCALE GENOMIC DNA]</scope>
    <source>
        <strain evidence="6 7">DBV 063 E5</strain>
    </source>
</reference>
<evidence type="ECO:0000313" key="7">
    <source>
        <dbReference type="Proteomes" id="UP001301350"/>
    </source>
</evidence>
<name>A0AAV9ITE0_CYACA</name>
<accession>A0AAV9ITE0</accession>
<keyword evidence="4" id="KW-1133">Transmembrane helix</keyword>
<evidence type="ECO:0000256" key="2">
    <source>
        <dbReference type="SAM" id="Coils"/>
    </source>
</evidence>
<comment type="similarity">
    <text evidence="1">Belongs to the syntaxin family.</text>
</comment>
<dbReference type="Proteomes" id="UP001301350">
    <property type="component" value="Unassembled WGS sequence"/>
</dbReference>
<evidence type="ECO:0000256" key="3">
    <source>
        <dbReference type="SAM" id="MobiDB-lite"/>
    </source>
</evidence>